<dbReference type="Proteomes" id="UP000006727">
    <property type="component" value="Chromosome 5"/>
</dbReference>
<reference evidence="2 3" key="1">
    <citation type="journal article" date="2008" name="Science">
        <title>The Physcomitrella genome reveals evolutionary insights into the conquest of land by plants.</title>
        <authorList>
            <person name="Rensing S."/>
            <person name="Lang D."/>
            <person name="Zimmer A."/>
            <person name="Terry A."/>
            <person name="Salamov A."/>
            <person name="Shapiro H."/>
            <person name="Nishiyama T."/>
            <person name="Perroud P.-F."/>
            <person name="Lindquist E."/>
            <person name="Kamisugi Y."/>
            <person name="Tanahashi T."/>
            <person name="Sakakibara K."/>
            <person name="Fujita T."/>
            <person name="Oishi K."/>
            <person name="Shin-I T."/>
            <person name="Kuroki Y."/>
            <person name="Toyoda A."/>
            <person name="Suzuki Y."/>
            <person name="Hashimoto A."/>
            <person name="Yamaguchi K."/>
            <person name="Sugano A."/>
            <person name="Kohara Y."/>
            <person name="Fujiyama A."/>
            <person name="Anterola A."/>
            <person name="Aoki S."/>
            <person name="Ashton N."/>
            <person name="Barbazuk W.B."/>
            <person name="Barker E."/>
            <person name="Bennetzen J."/>
            <person name="Bezanilla M."/>
            <person name="Blankenship R."/>
            <person name="Cho S.H."/>
            <person name="Dutcher S."/>
            <person name="Estelle M."/>
            <person name="Fawcett J.A."/>
            <person name="Gundlach H."/>
            <person name="Hanada K."/>
            <person name="Heyl A."/>
            <person name="Hicks K.A."/>
            <person name="Hugh J."/>
            <person name="Lohr M."/>
            <person name="Mayer K."/>
            <person name="Melkozernov A."/>
            <person name="Murata T."/>
            <person name="Nelson D."/>
            <person name="Pils B."/>
            <person name="Prigge M."/>
            <person name="Reiss B."/>
            <person name="Renner T."/>
            <person name="Rombauts S."/>
            <person name="Rushton P."/>
            <person name="Sanderfoot A."/>
            <person name="Schween G."/>
            <person name="Shiu S.-H."/>
            <person name="Stueber K."/>
            <person name="Theodoulou F.L."/>
            <person name="Tu H."/>
            <person name="Van de Peer Y."/>
            <person name="Verrier P.J."/>
            <person name="Waters E."/>
            <person name="Wood A."/>
            <person name="Yang L."/>
            <person name="Cove D."/>
            <person name="Cuming A."/>
            <person name="Hasebe M."/>
            <person name="Lucas S."/>
            <person name="Mishler D.B."/>
            <person name="Reski R."/>
            <person name="Grigoriev I."/>
            <person name="Quatrano R.S."/>
            <person name="Boore J.L."/>
        </authorList>
    </citation>
    <scope>NUCLEOTIDE SEQUENCE [LARGE SCALE GENOMIC DNA]</scope>
    <source>
        <strain evidence="2 3">cv. Gransden 2004</strain>
    </source>
</reference>
<reference evidence="2" key="3">
    <citation type="submission" date="2020-12" db="UniProtKB">
        <authorList>
            <consortium name="EnsemblPlants"/>
        </authorList>
    </citation>
    <scope>IDENTIFICATION</scope>
</reference>
<keyword evidence="3" id="KW-1185">Reference proteome</keyword>
<gene>
    <name evidence="2" type="primary">LOC112282125</name>
</gene>
<name>A0A7I4DPN8_PHYPA</name>
<proteinExistence type="predicted"/>
<dbReference type="Gramene" id="Pp3c5_13100V3.3">
    <property type="protein sequence ID" value="Pp3c5_13100V3.3"/>
    <property type="gene ID" value="Pp3c5_13100"/>
</dbReference>
<sequence>MNDSKTSLKGTKGTKRTVVLPKKSTPLTNGNSLIDLVVKVNDKMHVLGSTNRMLRGVDDQEASACSTWQFSNGKGIEENFRNKQASSNHSGMACNGPCMSPKEVINQQITLFTQTSVPFSASISPRHQSRVRIWTWGPSMGVTHPCRLITRRVAVVAAPSGRGLAAAHRGGRIARLSVLQGTDRGNDPGPELSRISLDRSSRTRRAAESSDFLARAS</sequence>
<dbReference type="EMBL" id="ABEU02000005">
    <property type="status" value="NOT_ANNOTATED_CDS"/>
    <property type="molecule type" value="Genomic_DNA"/>
</dbReference>
<dbReference type="EnsemblPlants" id="Pp3c5_13100V3.3">
    <property type="protein sequence ID" value="Pp3c5_13100V3.3"/>
    <property type="gene ID" value="Pp3c5_13100"/>
</dbReference>
<reference evidence="2 3" key="2">
    <citation type="journal article" date="2018" name="Plant J.">
        <title>The Physcomitrella patens chromosome-scale assembly reveals moss genome structure and evolution.</title>
        <authorList>
            <person name="Lang D."/>
            <person name="Ullrich K.K."/>
            <person name="Murat F."/>
            <person name="Fuchs J."/>
            <person name="Jenkins J."/>
            <person name="Haas F.B."/>
            <person name="Piednoel M."/>
            <person name="Gundlach H."/>
            <person name="Van Bel M."/>
            <person name="Meyberg R."/>
            <person name="Vives C."/>
            <person name="Morata J."/>
            <person name="Symeonidi A."/>
            <person name="Hiss M."/>
            <person name="Muchero W."/>
            <person name="Kamisugi Y."/>
            <person name="Saleh O."/>
            <person name="Blanc G."/>
            <person name="Decker E.L."/>
            <person name="van Gessel N."/>
            <person name="Grimwood J."/>
            <person name="Hayes R.D."/>
            <person name="Graham S.W."/>
            <person name="Gunter L.E."/>
            <person name="McDaniel S.F."/>
            <person name="Hoernstein S.N.W."/>
            <person name="Larsson A."/>
            <person name="Li F.W."/>
            <person name="Perroud P.F."/>
            <person name="Phillips J."/>
            <person name="Ranjan P."/>
            <person name="Rokshar D.S."/>
            <person name="Rothfels C.J."/>
            <person name="Schneider L."/>
            <person name="Shu S."/>
            <person name="Stevenson D.W."/>
            <person name="Thummler F."/>
            <person name="Tillich M."/>
            <person name="Villarreal Aguilar J.C."/>
            <person name="Widiez T."/>
            <person name="Wong G.K."/>
            <person name="Wymore A."/>
            <person name="Zhang Y."/>
            <person name="Zimmer A.D."/>
            <person name="Quatrano R.S."/>
            <person name="Mayer K.F.X."/>
            <person name="Goodstein D."/>
            <person name="Casacuberta J.M."/>
            <person name="Vandepoele K."/>
            <person name="Reski R."/>
            <person name="Cuming A.C."/>
            <person name="Tuskan G.A."/>
            <person name="Maumus F."/>
            <person name="Salse J."/>
            <person name="Schmutz J."/>
            <person name="Rensing S.A."/>
        </authorList>
    </citation>
    <scope>NUCLEOTIDE SEQUENCE [LARGE SCALE GENOMIC DNA]</scope>
    <source>
        <strain evidence="2 3">cv. Gransden 2004</strain>
    </source>
</reference>
<feature type="region of interest" description="Disordered" evidence="1">
    <location>
        <begin position="180"/>
        <end position="217"/>
    </location>
</feature>
<evidence type="ECO:0000313" key="3">
    <source>
        <dbReference type="Proteomes" id="UP000006727"/>
    </source>
</evidence>
<protein>
    <submittedName>
        <fullName evidence="2">Uncharacterized protein</fullName>
    </submittedName>
</protein>
<evidence type="ECO:0000313" key="2">
    <source>
        <dbReference type="EnsemblPlants" id="Pp3c5_13100V3.3"/>
    </source>
</evidence>
<organism evidence="2 3">
    <name type="scientific">Physcomitrium patens</name>
    <name type="common">Spreading-leaved earth moss</name>
    <name type="synonym">Physcomitrella patens</name>
    <dbReference type="NCBI Taxonomy" id="3218"/>
    <lineage>
        <taxon>Eukaryota</taxon>
        <taxon>Viridiplantae</taxon>
        <taxon>Streptophyta</taxon>
        <taxon>Embryophyta</taxon>
        <taxon>Bryophyta</taxon>
        <taxon>Bryophytina</taxon>
        <taxon>Bryopsida</taxon>
        <taxon>Funariidae</taxon>
        <taxon>Funariales</taxon>
        <taxon>Funariaceae</taxon>
        <taxon>Physcomitrium</taxon>
    </lineage>
</organism>
<evidence type="ECO:0000256" key="1">
    <source>
        <dbReference type="SAM" id="MobiDB-lite"/>
    </source>
</evidence>
<accession>A0A7I4DPN8</accession>
<dbReference type="AlphaFoldDB" id="A0A7I4DPN8"/>
<feature type="compositionally biased region" description="Basic and acidic residues" evidence="1">
    <location>
        <begin position="196"/>
        <end position="208"/>
    </location>
</feature>